<dbReference type="GO" id="GO:0016798">
    <property type="term" value="F:hydrolase activity, acting on glycosyl bonds"/>
    <property type="evidence" value="ECO:0007669"/>
    <property type="project" value="UniProtKB-KW"/>
</dbReference>
<protein>
    <submittedName>
        <fullName evidence="6">Glyco_hydro_32N</fullName>
    </submittedName>
</protein>
<evidence type="ECO:0000256" key="4">
    <source>
        <dbReference type="SAM" id="MobiDB-lite"/>
    </source>
</evidence>
<dbReference type="SUPFAM" id="SSF75005">
    <property type="entry name" value="Arabinanase/levansucrase/invertase"/>
    <property type="match status" value="1"/>
</dbReference>
<dbReference type="EMBL" id="KF123078">
    <property type="protein sequence ID" value="AIA90378.1"/>
    <property type="molecule type" value="Genomic_DNA"/>
</dbReference>
<evidence type="ECO:0000313" key="6">
    <source>
        <dbReference type="EMBL" id="AIA90378.1"/>
    </source>
</evidence>
<keyword evidence="2" id="KW-0378">Hydrolase</keyword>
<accession>A0A060C160</accession>
<feature type="compositionally biased region" description="Polar residues" evidence="4">
    <location>
        <begin position="130"/>
        <end position="143"/>
    </location>
</feature>
<dbReference type="AlphaFoldDB" id="A0A060C160"/>
<feature type="domain" description="Glycosyl hydrolase family 32 N-terminal" evidence="5">
    <location>
        <begin position="35"/>
        <end position="138"/>
    </location>
</feature>
<name>A0A060C160_9BACI</name>
<evidence type="ECO:0000259" key="5">
    <source>
        <dbReference type="Pfam" id="PF00251"/>
    </source>
</evidence>
<feature type="non-terminal residue" evidence="6">
    <location>
        <position position="158"/>
    </location>
</feature>
<reference evidence="6" key="1">
    <citation type="journal article" date="2013" name="Environ. Microbiol.">
        <title>Seasonally variable intestinal metagenomes of the red palm weevil (Rhynchophorus ferrugineus).</title>
        <authorList>
            <person name="Jia S."/>
            <person name="Zhang X."/>
            <person name="Zhang G."/>
            <person name="Yin A."/>
            <person name="Zhang S."/>
            <person name="Li F."/>
            <person name="Wang L."/>
            <person name="Zhao D."/>
            <person name="Yun Q."/>
            <person name="Tala"/>
            <person name="Wang J."/>
            <person name="Sun G."/>
            <person name="Baabdullah M."/>
            <person name="Yu X."/>
            <person name="Hu S."/>
            <person name="Al-Mssallem I.S."/>
            <person name="Yu J."/>
        </authorList>
    </citation>
    <scope>NUCLEOTIDE SEQUENCE</scope>
</reference>
<evidence type="ECO:0000256" key="1">
    <source>
        <dbReference type="ARBA" id="ARBA00009902"/>
    </source>
</evidence>
<comment type="similarity">
    <text evidence="1">Belongs to the glycosyl hydrolase 32 family.</text>
</comment>
<dbReference type="InterPro" id="IPR013148">
    <property type="entry name" value="Glyco_hydro_32_N"/>
</dbReference>
<dbReference type="InterPro" id="IPR023296">
    <property type="entry name" value="Glyco_hydro_beta-prop_sf"/>
</dbReference>
<evidence type="ECO:0000256" key="2">
    <source>
        <dbReference type="ARBA" id="ARBA00022801"/>
    </source>
</evidence>
<dbReference type="PANTHER" id="PTHR43101">
    <property type="entry name" value="BETA-FRUCTOSIDASE"/>
    <property type="match status" value="1"/>
</dbReference>
<organism evidence="6">
    <name type="scientific">uncultured Bacillus sp</name>
    <dbReference type="NCBI Taxonomy" id="83428"/>
    <lineage>
        <taxon>Bacteria</taxon>
        <taxon>Bacillati</taxon>
        <taxon>Bacillota</taxon>
        <taxon>Bacilli</taxon>
        <taxon>Bacillales</taxon>
        <taxon>Bacillaceae</taxon>
        <taxon>Bacillus</taxon>
        <taxon>environmental samples</taxon>
    </lineage>
</organism>
<dbReference type="InterPro" id="IPR051214">
    <property type="entry name" value="GH32_Enzymes"/>
</dbReference>
<sequence length="158" mass="17640">MTDMPTSNPYNTATANAWIRDHKPDENARFRPGYHLAAPVGWLNDPNGLVHVNGEYHAFYQFHPYSSEWGPMHWGHAVSPDMVHWRHMPVALAPDSHWDEGGCYSGSAVEDHGRLVLMYTGHTDTAETQNIAVSTDGTTSPRLTGQPRHSRPRPATTT</sequence>
<dbReference type="PANTHER" id="PTHR43101:SF1">
    <property type="entry name" value="BETA-FRUCTOSIDASE"/>
    <property type="match status" value="1"/>
</dbReference>
<dbReference type="CDD" id="cd08996">
    <property type="entry name" value="GH32_FFase"/>
    <property type="match status" value="1"/>
</dbReference>
<dbReference type="Pfam" id="PF00251">
    <property type="entry name" value="Glyco_hydro_32N"/>
    <property type="match status" value="1"/>
</dbReference>
<feature type="region of interest" description="Disordered" evidence="4">
    <location>
        <begin position="130"/>
        <end position="158"/>
    </location>
</feature>
<keyword evidence="3" id="KW-0326">Glycosidase</keyword>
<dbReference type="Gene3D" id="2.115.10.20">
    <property type="entry name" value="Glycosyl hydrolase domain, family 43"/>
    <property type="match status" value="1"/>
</dbReference>
<evidence type="ECO:0000256" key="3">
    <source>
        <dbReference type="ARBA" id="ARBA00023295"/>
    </source>
</evidence>
<proteinExistence type="inferred from homology"/>